<reference evidence="2 3" key="1">
    <citation type="submission" date="2020-03" db="EMBL/GenBank/DDBJ databases">
        <authorList>
            <person name="Zhu W."/>
        </authorList>
    </citation>
    <scope>NUCLEOTIDE SEQUENCE [LARGE SCALE GENOMIC DNA]</scope>
    <source>
        <strain evidence="2 3">323-1</strain>
    </source>
</reference>
<keyword evidence="3" id="KW-1185">Reference proteome</keyword>
<name>A0A6G8RZJ9_9GAMM</name>
<evidence type="ECO:0000313" key="3">
    <source>
        <dbReference type="Proteomes" id="UP000502297"/>
    </source>
</evidence>
<gene>
    <name evidence="2" type="ORF">G8E00_16200</name>
</gene>
<proteinExistence type="predicted"/>
<dbReference type="AlphaFoldDB" id="A0A6G8RZJ9"/>
<dbReference type="KEGG" id="asha:G8E00_16200"/>
<dbReference type="InterPro" id="IPR007138">
    <property type="entry name" value="ABM_dom"/>
</dbReference>
<dbReference type="RefSeq" id="WP_166226303.1">
    <property type="nucleotide sequence ID" value="NZ_CP049801.1"/>
</dbReference>
<dbReference type="Proteomes" id="UP000502297">
    <property type="component" value="Chromosome"/>
</dbReference>
<accession>A0A6G8RZJ9</accession>
<evidence type="ECO:0000313" key="2">
    <source>
        <dbReference type="EMBL" id="QIO07369.1"/>
    </source>
</evidence>
<dbReference type="InterPro" id="IPR011008">
    <property type="entry name" value="Dimeric_a/b-barrel"/>
</dbReference>
<dbReference type="PROSITE" id="PS51725">
    <property type="entry name" value="ABM"/>
    <property type="match status" value="1"/>
</dbReference>
<dbReference type="EMBL" id="CP049801">
    <property type="protein sequence ID" value="QIO07369.1"/>
    <property type="molecule type" value="Genomic_DNA"/>
</dbReference>
<dbReference type="Gene3D" id="3.30.70.100">
    <property type="match status" value="1"/>
</dbReference>
<dbReference type="SUPFAM" id="SSF54909">
    <property type="entry name" value="Dimeric alpha+beta barrel"/>
    <property type="match status" value="1"/>
</dbReference>
<feature type="domain" description="ABM" evidence="1">
    <location>
        <begin position="6"/>
        <end position="96"/>
    </location>
</feature>
<evidence type="ECO:0000259" key="1">
    <source>
        <dbReference type="PROSITE" id="PS51725"/>
    </source>
</evidence>
<dbReference type="Pfam" id="PF03992">
    <property type="entry name" value="ABM"/>
    <property type="match status" value="1"/>
</dbReference>
<protein>
    <submittedName>
        <fullName evidence="2">Carboxymuconolactone decarboxylase</fullName>
    </submittedName>
</protein>
<sequence length="99" mass="11524">MLKSGFYITAELKITNSNKISETVQCLKKLCEQTVLESGCTLFQLHQCLNDPTRLLLWERYNTEADYNYHFEQGYTKAYLSLNLTEVIQCFKSNIISND</sequence>
<organism evidence="2 3">
    <name type="scientific">Acinetobacter shaoyimingii</name>
    <dbReference type="NCBI Taxonomy" id="2715164"/>
    <lineage>
        <taxon>Bacteria</taxon>
        <taxon>Pseudomonadati</taxon>
        <taxon>Pseudomonadota</taxon>
        <taxon>Gammaproteobacteria</taxon>
        <taxon>Moraxellales</taxon>
        <taxon>Moraxellaceae</taxon>
        <taxon>Acinetobacter</taxon>
    </lineage>
</organism>